<protein>
    <submittedName>
        <fullName evidence="1">Uncharacterized protein</fullName>
    </submittedName>
</protein>
<organism evidence="1">
    <name type="scientific">Timema poppense</name>
    <name type="common">Walking stick</name>
    <dbReference type="NCBI Taxonomy" id="170557"/>
    <lineage>
        <taxon>Eukaryota</taxon>
        <taxon>Metazoa</taxon>
        <taxon>Ecdysozoa</taxon>
        <taxon>Arthropoda</taxon>
        <taxon>Hexapoda</taxon>
        <taxon>Insecta</taxon>
        <taxon>Pterygota</taxon>
        <taxon>Neoptera</taxon>
        <taxon>Polyneoptera</taxon>
        <taxon>Phasmatodea</taxon>
        <taxon>Timematodea</taxon>
        <taxon>Timematoidea</taxon>
        <taxon>Timematidae</taxon>
        <taxon>Timema</taxon>
    </lineage>
</organism>
<name>A0A7R9DCX9_TIMPO</name>
<proteinExistence type="predicted"/>
<evidence type="ECO:0000313" key="1">
    <source>
        <dbReference type="EMBL" id="CAD7412393.1"/>
    </source>
</evidence>
<reference evidence="1" key="1">
    <citation type="submission" date="2020-11" db="EMBL/GenBank/DDBJ databases">
        <authorList>
            <person name="Tran Van P."/>
        </authorList>
    </citation>
    <scope>NUCLEOTIDE SEQUENCE</scope>
</reference>
<sequence length="189" mass="21768">MVATRLIMPEGNHNLSLSVNGTIIAKMVSTRLIMPEGNHTEISDEDVVISGIAGSFPEAINTDELKEKLFNNAEFVKICENSNWGKVHMLFEAWRTRSSKFILCFVTRYKRKEHRLLSQGSSRQCCKQCVALHMMLWESRRLQHVVKRCDKMGKERSDQCLRKIERDIDKNILGHLVVQRSVIVSTDDH</sequence>
<gene>
    <name evidence="1" type="ORF">TPSB3V08_LOCUS8394</name>
</gene>
<accession>A0A7R9DCX9</accession>
<dbReference type="AlphaFoldDB" id="A0A7R9DCX9"/>
<dbReference type="EMBL" id="OD005981">
    <property type="protein sequence ID" value="CAD7412393.1"/>
    <property type="molecule type" value="Genomic_DNA"/>
</dbReference>